<dbReference type="GO" id="GO:0000155">
    <property type="term" value="F:phosphorelay sensor kinase activity"/>
    <property type="evidence" value="ECO:0007669"/>
    <property type="project" value="InterPro"/>
</dbReference>
<dbReference type="InterPro" id="IPR003594">
    <property type="entry name" value="HATPase_dom"/>
</dbReference>
<organism evidence="26 27">
    <name type="scientific">Chitinimonas arctica</name>
    <dbReference type="NCBI Taxonomy" id="2594795"/>
    <lineage>
        <taxon>Bacteria</taxon>
        <taxon>Pseudomonadati</taxon>
        <taxon>Pseudomonadota</taxon>
        <taxon>Betaproteobacteria</taxon>
        <taxon>Neisseriales</taxon>
        <taxon>Chitinibacteraceae</taxon>
        <taxon>Chitinimonas</taxon>
    </lineage>
</organism>
<dbReference type="PANTHER" id="PTHR45339">
    <property type="entry name" value="HYBRID SIGNAL TRANSDUCTION HISTIDINE KINASE J"/>
    <property type="match status" value="1"/>
</dbReference>
<dbReference type="SUPFAM" id="SSF47384">
    <property type="entry name" value="Homodimeric domain of signal transducing histidine kinase"/>
    <property type="match status" value="1"/>
</dbReference>
<dbReference type="AlphaFoldDB" id="A0A516SJZ3"/>
<evidence type="ECO:0000256" key="1">
    <source>
        <dbReference type="ARBA" id="ARBA00000085"/>
    </source>
</evidence>
<dbReference type="CDD" id="cd00082">
    <property type="entry name" value="HisKA"/>
    <property type="match status" value="1"/>
</dbReference>
<gene>
    <name evidence="26" type="ORF">FNU76_19375</name>
</gene>
<comment type="caution">
    <text evidence="18">Lacks conserved residue(s) required for the propagation of feature annotation.</text>
</comment>
<evidence type="ECO:0000256" key="20">
    <source>
        <dbReference type="SAM" id="MobiDB-lite"/>
    </source>
</evidence>
<dbReference type="SUPFAM" id="SSF47226">
    <property type="entry name" value="Histidine-containing phosphotransfer domain, HPT domain"/>
    <property type="match status" value="1"/>
</dbReference>
<dbReference type="InterPro" id="IPR003661">
    <property type="entry name" value="HisK_dim/P_dom"/>
</dbReference>
<dbReference type="CDD" id="cd06225">
    <property type="entry name" value="HAMP"/>
    <property type="match status" value="1"/>
</dbReference>
<dbReference type="SMART" id="SM00448">
    <property type="entry name" value="REC"/>
    <property type="match status" value="2"/>
</dbReference>
<dbReference type="KEGG" id="cari:FNU76_19375"/>
<evidence type="ECO:0000259" key="22">
    <source>
        <dbReference type="PROSITE" id="PS50109"/>
    </source>
</evidence>
<evidence type="ECO:0000256" key="9">
    <source>
        <dbReference type="ARBA" id="ARBA00022777"/>
    </source>
</evidence>
<evidence type="ECO:0000313" key="27">
    <source>
        <dbReference type="Proteomes" id="UP000317550"/>
    </source>
</evidence>
<sequence length="926" mass="100125">MPSQLRQLSLGHKIVVLIVLSTGMAVCAAFALFALHLIAERQGETREQLHNIARILSFGSAPALEFQDDQAARAILTSLRADPHIVSAQLGDRSGKVLARYGELSPAVDESAWLATHLRLRVPVLSDRQVVGYLEIVADLGHMRASLREDFLYLLGASATALLVAVLLAWRYTRRVLAPIEDLAQTVDRIARGRDYALRVASRSAKDEVGLLIDRFNDMLGQIQGRDEDLRDHRDHLESLVAARTGELQLAKEAAEQANRAKSDFLATMSHEIRTPMNGVLGMTELLLQTPLSHQQARFVEVAKRSGEDLLLIINDILDFSRIEAGKLRLDEAPLLVADLIEDIGASFAVGAHAKKLELICDTGNPALAVMGDAPRLRQVLTNLVGNAIKFTEQGEVLIRVEAREETAEEVVLRFSVSDTGIGLSPAQHERLFQAFSQADSSTTRRYGGTGLGLAISQRLIGLMGGHIQVESESGRGSTFYFQLRMGKTMLPAACELPGPALPDLHVLIVDDNASNREILELQLHGWGLRHASAVDGAEGLGMLYREASQLHAFDLLLCDMSMPEMSGLDLVRRIRSNSLFDRLRVIMLSSVNESLLDTEFDDIQIDHFLTKPVRQAELYRAILTPKDAAHVSSPASPAVAPAPLGISTRDWRILVAEDHLVNQEVALNMLAKLGCQADLANDGAEALRLWRSGEYDLVLMDCYMPLVDGFAATAAIRAEEKSGGRQHTPIVALTANAVSGDSERCLAAGMDDYLSKPYRQEELSRVLVRWLDRPGPAFSRPGSDANGRAHAGAPTLPDQAILAGLRALPPLTPATPPPRVARVFLSNMPALLDSLATALAGNETAGVLASAQALRGCAAAVGALPLAELCHLLETLAGGGIPAGVHALLHELEQEFQRVQRALQAVQTDEGAGGQSHAGMPRDGV</sequence>
<keyword evidence="27" id="KW-1185">Reference proteome</keyword>
<evidence type="ECO:0000256" key="3">
    <source>
        <dbReference type="ARBA" id="ARBA00012438"/>
    </source>
</evidence>
<dbReference type="Pfam" id="PF02518">
    <property type="entry name" value="HATPase_c"/>
    <property type="match status" value="1"/>
</dbReference>
<dbReference type="EMBL" id="CP041730">
    <property type="protein sequence ID" value="QDQ28338.1"/>
    <property type="molecule type" value="Genomic_DNA"/>
</dbReference>
<keyword evidence="9" id="KW-0418">Kinase</keyword>
<evidence type="ECO:0000256" key="19">
    <source>
        <dbReference type="PROSITE-ProRule" id="PRU00169"/>
    </source>
</evidence>
<dbReference type="InterPro" id="IPR004358">
    <property type="entry name" value="Sig_transdc_His_kin-like_C"/>
</dbReference>
<evidence type="ECO:0000259" key="23">
    <source>
        <dbReference type="PROSITE" id="PS50110"/>
    </source>
</evidence>
<dbReference type="Pfam" id="PF01627">
    <property type="entry name" value="Hpt"/>
    <property type="match status" value="1"/>
</dbReference>
<evidence type="ECO:0000256" key="17">
    <source>
        <dbReference type="ARBA" id="ARBA00070152"/>
    </source>
</evidence>
<dbReference type="Pfam" id="PF17152">
    <property type="entry name" value="CHASE8"/>
    <property type="match status" value="1"/>
</dbReference>
<feature type="region of interest" description="Disordered" evidence="20">
    <location>
        <begin position="907"/>
        <end position="926"/>
    </location>
</feature>
<dbReference type="EC" id="2.7.13.3" evidence="3"/>
<keyword evidence="12" id="KW-0902">Two-component regulatory system</keyword>
<dbReference type="Gene3D" id="6.10.340.10">
    <property type="match status" value="1"/>
</dbReference>
<comment type="function">
    <text evidence="14">Member of the two-component regulatory system BvgS/BvgA. Phosphorylates BvgA via a four-step phosphorelay in response to environmental signals.</text>
</comment>
<keyword evidence="11 21" id="KW-1133">Transmembrane helix</keyword>
<evidence type="ECO:0000256" key="5">
    <source>
        <dbReference type="ARBA" id="ARBA00022553"/>
    </source>
</evidence>
<dbReference type="InterPro" id="IPR003660">
    <property type="entry name" value="HAMP_dom"/>
</dbReference>
<dbReference type="SUPFAM" id="SSF52172">
    <property type="entry name" value="CheY-like"/>
    <property type="match status" value="2"/>
</dbReference>
<evidence type="ECO:0000256" key="12">
    <source>
        <dbReference type="ARBA" id="ARBA00023012"/>
    </source>
</evidence>
<keyword evidence="8" id="KW-0547">Nucleotide-binding</keyword>
<dbReference type="CDD" id="cd17546">
    <property type="entry name" value="REC_hyHK_CKI1_RcsC-like"/>
    <property type="match status" value="1"/>
</dbReference>
<dbReference type="InterPro" id="IPR011006">
    <property type="entry name" value="CheY-like_superfamily"/>
</dbReference>
<evidence type="ECO:0000256" key="14">
    <source>
        <dbReference type="ARBA" id="ARBA00058004"/>
    </source>
</evidence>
<dbReference type="Gene3D" id="1.10.287.130">
    <property type="match status" value="1"/>
</dbReference>
<evidence type="ECO:0000256" key="13">
    <source>
        <dbReference type="ARBA" id="ARBA00023136"/>
    </source>
</evidence>
<dbReference type="SUPFAM" id="SSF55874">
    <property type="entry name" value="ATPase domain of HSP90 chaperone/DNA topoisomerase II/histidine kinase"/>
    <property type="match status" value="1"/>
</dbReference>
<evidence type="ECO:0000256" key="4">
    <source>
        <dbReference type="ARBA" id="ARBA00022475"/>
    </source>
</evidence>
<evidence type="ECO:0000259" key="25">
    <source>
        <dbReference type="PROSITE" id="PS50894"/>
    </source>
</evidence>
<comment type="subcellular location">
    <subcellularLocation>
        <location evidence="2">Cell membrane</location>
        <topology evidence="2">Multi-pass membrane protein</topology>
    </subcellularLocation>
</comment>
<dbReference type="RefSeq" id="WP_144279721.1">
    <property type="nucleotide sequence ID" value="NZ_CP041730.1"/>
</dbReference>
<dbReference type="FunFam" id="3.30.565.10:FF:000010">
    <property type="entry name" value="Sensor histidine kinase RcsC"/>
    <property type="match status" value="1"/>
</dbReference>
<feature type="modified residue" description="4-aspartylphosphate" evidence="19">
    <location>
        <position position="702"/>
    </location>
</feature>
<dbReference type="PROSITE" id="PS50110">
    <property type="entry name" value="RESPONSE_REGULATORY"/>
    <property type="match status" value="2"/>
</dbReference>
<evidence type="ECO:0000256" key="10">
    <source>
        <dbReference type="ARBA" id="ARBA00022840"/>
    </source>
</evidence>
<dbReference type="Pfam" id="PF00512">
    <property type="entry name" value="HisKA"/>
    <property type="match status" value="1"/>
</dbReference>
<evidence type="ECO:0000256" key="2">
    <source>
        <dbReference type="ARBA" id="ARBA00004651"/>
    </source>
</evidence>
<dbReference type="Pfam" id="PF00072">
    <property type="entry name" value="Response_reg"/>
    <property type="match status" value="2"/>
</dbReference>
<keyword evidence="13 21" id="KW-0472">Membrane</keyword>
<dbReference type="Gene3D" id="3.30.565.10">
    <property type="entry name" value="Histidine kinase-like ATPase, C-terminal domain"/>
    <property type="match status" value="1"/>
</dbReference>
<dbReference type="InterPro" id="IPR005467">
    <property type="entry name" value="His_kinase_dom"/>
</dbReference>
<evidence type="ECO:0000256" key="15">
    <source>
        <dbReference type="ARBA" id="ARBA00064003"/>
    </source>
</evidence>
<name>A0A516SJZ3_9NEIS</name>
<dbReference type="Gene3D" id="1.20.120.160">
    <property type="entry name" value="HPT domain"/>
    <property type="match status" value="1"/>
</dbReference>
<dbReference type="InterPro" id="IPR001789">
    <property type="entry name" value="Sig_transdc_resp-reg_receiver"/>
</dbReference>
<evidence type="ECO:0000313" key="26">
    <source>
        <dbReference type="EMBL" id="QDQ28338.1"/>
    </source>
</evidence>
<evidence type="ECO:0000259" key="24">
    <source>
        <dbReference type="PROSITE" id="PS50885"/>
    </source>
</evidence>
<evidence type="ECO:0000256" key="21">
    <source>
        <dbReference type="SAM" id="Phobius"/>
    </source>
</evidence>
<comment type="subunit">
    <text evidence="15">At low DSF concentrations, interacts with RpfF.</text>
</comment>
<feature type="domain" description="Histidine kinase" evidence="22">
    <location>
        <begin position="268"/>
        <end position="488"/>
    </location>
</feature>
<dbReference type="InterPro" id="IPR036097">
    <property type="entry name" value="HisK_dim/P_sf"/>
</dbReference>
<evidence type="ECO:0000256" key="11">
    <source>
        <dbReference type="ARBA" id="ARBA00022989"/>
    </source>
</evidence>
<dbReference type="SMART" id="SM00388">
    <property type="entry name" value="HisKA"/>
    <property type="match status" value="1"/>
</dbReference>
<dbReference type="PANTHER" id="PTHR45339:SF1">
    <property type="entry name" value="HYBRID SIGNAL TRANSDUCTION HISTIDINE KINASE J"/>
    <property type="match status" value="1"/>
</dbReference>
<keyword evidence="5 19" id="KW-0597">Phosphoprotein</keyword>
<dbReference type="PROSITE" id="PS50109">
    <property type="entry name" value="HIS_KIN"/>
    <property type="match status" value="1"/>
</dbReference>
<feature type="transmembrane region" description="Helical" evidence="21">
    <location>
        <begin position="151"/>
        <end position="170"/>
    </location>
</feature>
<keyword evidence="6" id="KW-0808">Transferase</keyword>
<dbReference type="InterPro" id="IPR036641">
    <property type="entry name" value="HPT_dom_sf"/>
</dbReference>
<dbReference type="InterPro" id="IPR008207">
    <property type="entry name" value="Sig_transdc_His_kin_Hpt_dom"/>
</dbReference>
<dbReference type="PRINTS" id="PR00344">
    <property type="entry name" value="BCTRLSENSOR"/>
</dbReference>
<accession>A0A516SJZ3</accession>
<dbReference type="SMART" id="SM00387">
    <property type="entry name" value="HATPase_c"/>
    <property type="match status" value="1"/>
</dbReference>
<dbReference type="Pfam" id="PF00672">
    <property type="entry name" value="HAMP"/>
    <property type="match status" value="1"/>
</dbReference>
<feature type="domain" description="Response regulatory" evidence="23">
    <location>
        <begin position="506"/>
        <end position="627"/>
    </location>
</feature>
<dbReference type="GO" id="GO:0005524">
    <property type="term" value="F:ATP binding"/>
    <property type="evidence" value="ECO:0007669"/>
    <property type="project" value="UniProtKB-KW"/>
</dbReference>
<dbReference type="GO" id="GO:0005886">
    <property type="term" value="C:plasma membrane"/>
    <property type="evidence" value="ECO:0007669"/>
    <property type="project" value="UniProtKB-SubCell"/>
</dbReference>
<dbReference type="FunFam" id="1.10.287.130:FF:000002">
    <property type="entry name" value="Two-component osmosensing histidine kinase"/>
    <property type="match status" value="1"/>
</dbReference>
<dbReference type="Gene3D" id="3.40.50.2300">
    <property type="match status" value="2"/>
</dbReference>
<proteinExistence type="predicted"/>
<evidence type="ECO:0000256" key="16">
    <source>
        <dbReference type="ARBA" id="ARBA00068150"/>
    </source>
</evidence>
<evidence type="ECO:0000256" key="8">
    <source>
        <dbReference type="ARBA" id="ARBA00022741"/>
    </source>
</evidence>
<keyword evidence="4" id="KW-1003">Cell membrane</keyword>
<feature type="transmembrane region" description="Helical" evidence="21">
    <location>
        <begin position="14"/>
        <end position="39"/>
    </location>
</feature>
<dbReference type="CDD" id="cd16922">
    <property type="entry name" value="HATPase_EvgS-ArcB-TorS-like"/>
    <property type="match status" value="1"/>
</dbReference>
<dbReference type="PROSITE" id="PS50885">
    <property type="entry name" value="HAMP"/>
    <property type="match status" value="1"/>
</dbReference>
<keyword evidence="7 21" id="KW-0812">Transmembrane</keyword>
<keyword evidence="10" id="KW-0067">ATP-binding</keyword>
<dbReference type="SUPFAM" id="SSF158472">
    <property type="entry name" value="HAMP domain-like"/>
    <property type="match status" value="1"/>
</dbReference>
<dbReference type="InterPro" id="IPR036890">
    <property type="entry name" value="HATPase_C_sf"/>
</dbReference>
<dbReference type="SMART" id="SM00304">
    <property type="entry name" value="HAMP"/>
    <property type="match status" value="1"/>
</dbReference>
<dbReference type="InterPro" id="IPR033417">
    <property type="entry name" value="CHASE8"/>
</dbReference>
<evidence type="ECO:0000256" key="18">
    <source>
        <dbReference type="PROSITE-ProRule" id="PRU00110"/>
    </source>
</evidence>
<reference evidence="27" key="1">
    <citation type="submission" date="2019-07" db="EMBL/GenBank/DDBJ databases">
        <title>Chitinimonas sp. nov., isolated from Ny-Alesund, arctica soil.</title>
        <authorList>
            <person name="Xu Q."/>
            <person name="Peng F."/>
        </authorList>
    </citation>
    <scope>NUCLEOTIDE SEQUENCE [LARGE SCALE GENOMIC DNA]</scope>
    <source>
        <strain evidence="27">R3-44</strain>
    </source>
</reference>
<feature type="modified residue" description="4-aspartylphosphate" evidence="19">
    <location>
        <position position="560"/>
    </location>
</feature>
<evidence type="ECO:0000256" key="7">
    <source>
        <dbReference type="ARBA" id="ARBA00022692"/>
    </source>
</evidence>
<feature type="domain" description="HAMP" evidence="24">
    <location>
        <begin position="174"/>
        <end position="228"/>
    </location>
</feature>
<evidence type="ECO:0000256" key="6">
    <source>
        <dbReference type="ARBA" id="ARBA00022679"/>
    </source>
</evidence>
<feature type="domain" description="Response regulatory" evidence="23">
    <location>
        <begin position="653"/>
        <end position="772"/>
    </location>
</feature>
<dbReference type="Proteomes" id="UP000317550">
    <property type="component" value="Chromosome"/>
</dbReference>
<comment type="catalytic activity">
    <reaction evidence="1">
        <text>ATP + protein L-histidine = ADP + protein N-phospho-L-histidine.</text>
        <dbReference type="EC" id="2.7.13.3"/>
    </reaction>
</comment>
<dbReference type="OrthoDB" id="9757990at2"/>
<protein>
    <recommendedName>
        <fullName evidence="16">Sensory/regulatory protein RpfC</fullName>
        <ecNumber evidence="3">2.7.13.3</ecNumber>
    </recommendedName>
    <alternativeName>
        <fullName evidence="17">Virulence sensor protein BvgS</fullName>
    </alternativeName>
</protein>
<dbReference type="PROSITE" id="PS50894">
    <property type="entry name" value="HPT"/>
    <property type="match status" value="1"/>
</dbReference>
<feature type="domain" description="HPt" evidence="25">
    <location>
        <begin position="814"/>
        <end position="907"/>
    </location>
</feature>